<organism evidence="2 3">
    <name type="scientific">Mariniflexile fucanivorans</name>
    <dbReference type="NCBI Taxonomy" id="264023"/>
    <lineage>
        <taxon>Bacteria</taxon>
        <taxon>Pseudomonadati</taxon>
        <taxon>Bacteroidota</taxon>
        <taxon>Flavobacteriia</taxon>
        <taxon>Flavobacteriales</taxon>
        <taxon>Flavobacteriaceae</taxon>
        <taxon>Mariniflexile</taxon>
    </lineage>
</organism>
<keyword evidence="3" id="KW-1185">Reference proteome</keyword>
<dbReference type="Proteomes" id="UP000295455">
    <property type="component" value="Unassembled WGS sequence"/>
</dbReference>
<proteinExistence type="predicted"/>
<accession>A0A4R1RTA5</accession>
<protein>
    <submittedName>
        <fullName evidence="2">Uncharacterized protein</fullName>
    </submittedName>
</protein>
<feature type="transmembrane region" description="Helical" evidence="1">
    <location>
        <begin position="103"/>
        <end position="124"/>
    </location>
</feature>
<keyword evidence="1" id="KW-0812">Transmembrane</keyword>
<reference evidence="2 3" key="1">
    <citation type="submission" date="2019-03" db="EMBL/GenBank/DDBJ databases">
        <title>Genomic Encyclopedia of Type Strains, Phase IV (KMG-IV): sequencing the most valuable type-strain genomes for metagenomic binning, comparative biology and taxonomic classification.</title>
        <authorList>
            <person name="Goeker M."/>
        </authorList>
    </citation>
    <scope>NUCLEOTIDE SEQUENCE [LARGE SCALE GENOMIC DNA]</scope>
    <source>
        <strain evidence="2 3">DSM 18792</strain>
    </source>
</reference>
<keyword evidence="1" id="KW-1133">Transmembrane helix</keyword>
<dbReference type="AlphaFoldDB" id="A0A4R1RTA5"/>
<gene>
    <name evidence="2" type="ORF">EV196_101647</name>
</gene>
<name>A0A4R1RTA5_9FLAO</name>
<dbReference type="EMBL" id="SLUP01000001">
    <property type="protein sequence ID" value="TCL69212.1"/>
    <property type="molecule type" value="Genomic_DNA"/>
</dbReference>
<feature type="transmembrane region" description="Helical" evidence="1">
    <location>
        <begin position="7"/>
        <end position="27"/>
    </location>
</feature>
<evidence type="ECO:0000313" key="2">
    <source>
        <dbReference type="EMBL" id="TCL69212.1"/>
    </source>
</evidence>
<feature type="transmembrane region" description="Helical" evidence="1">
    <location>
        <begin position="39"/>
        <end position="59"/>
    </location>
</feature>
<dbReference type="RefSeq" id="WP_132214783.1">
    <property type="nucleotide sequence ID" value="NZ_OX156936.1"/>
</dbReference>
<dbReference type="InterPro" id="IPR046166">
    <property type="entry name" value="DUF6168"/>
</dbReference>
<comment type="caution">
    <text evidence="2">The sequence shown here is derived from an EMBL/GenBank/DDBJ whole genome shotgun (WGS) entry which is preliminary data.</text>
</comment>
<keyword evidence="1" id="KW-0472">Membrane</keyword>
<evidence type="ECO:0000256" key="1">
    <source>
        <dbReference type="SAM" id="Phobius"/>
    </source>
</evidence>
<sequence length="130" mass="15379">MRRLLAVNIFIIASISIITYFIYIFVLEYTELPILKSQILWAYIINTLLAIGIMCFLFLFRERFKDQLGLLFMLGSFIKFGCFFIFFYPSYNSDGNITRYEFFSFFIPYAICLVTETTTTVRILNKLDTN</sequence>
<evidence type="ECO:0000313" key="3">
    <source>
        <dbReference type="Proteomes" id="UP000295455"/>
    </source>
</evidence>
<dbReference type="OrthoDB" id="1451982at2"/>
<feature type="transmembrane region" description="Helical" evidence="1">
    <location>
        <begin position="71"/>
        <end position="91"/>
    </location>
</feature>
<dbReference type="Pfam" id="PF19665">
    <property type="entry name" value="DUF6168"/>
    <property type="match status" value="1"/>
</dbReference>